<organism evidence="2">
    <name type="scientific">Trepomonas sp. PC1</name>
    <dbReference type="NCBI Taxonomy" id="1076344"/>
    <lineage>
        <taxon>Eukaryota</taxon>
        <taxon>Metamonada</taxon>
        <taxon>Diplomonadida</taxon>
        <taxon>Hexamitidae</taxon>
        <taxon>Hexamitinae</taxon>
        <taxon>Trepomonas</taxon>
    </lineage>
</organism>
<feature type="non-terminal residue" evidence="2">
    <location>
        <position position="1"/>
    </location>
</feature>
<evidence type="ECO:0000256" key="1">
    <source>
        <dbReference type="ARBA" id="ARBA00022737"/>
    </source>
</evidence>
<reference evidence="2" key="1">
    <citation type="submission" date="2015-07" db="EMBL/GenBank/DDBJ databases">
        <title>Adaptation to a free-living lifestyle via gene acquisitions in the diplomonad Trepomonas sp. PC1.</title>
        <authorList>
            <person name="Xu F."/>
            <person name="Jerlstrom-Hultqvist J."/>
            <person name="Kolisko M."/>
            <person name="Simpson A.G.B."/>
            <person name="Roger A.J."/>
            <person name="Svard S.G."/>
            <person name="Andersson J.O."/>
        </authorList>
    </citation>
    <scope>NUCLEOTIDE SEQUENCE</scope>
    <source>
        <strain evidence="2">PC1</strain>
    </source>
</reference>
<dbReference type="PANTHER" id="PTHR10648">
    <property type="entry name" value="SERINE/THREONINE-PROTEIN PHOSPHATASE PP2A 65 KDA REGULATORY SUBUNIT"/>
    <property type="match status" value="1"/>
</dbReference>
<sequence>TISRYIKDSLQTQDLDVKVSTSCNIVIFGLGLGPEGAKILLNRVEEIYSGQCEEVCLTIASRLGDLLRITAHQAKDISLESVKKFFDHYSTLSNYNSAIINDALIYSFQCFSNFNHHKEQTLQFLQTLQQSQNAIQRTLSAQLIPVFYNSTSDELQKTTTGTLFGQLISDTDAIVRATTAQTLKKLLTYALQTQAQDKYIYSPSYMYVCYDRLVQDLSDLVRTHNCQNGSLVLKFLLLIQNQEPDNKEIKEVLPGLIKNISRGSSDRYWKIRLYTAQMMPEFFQLISKKLDVSDCAVMFRLLSEDCEQDIRICSMVNSATIMKYLDAKSIVNVFCPTLLQRAVEKETQKVKCSLMNQFESLTSVIEKLEVNQECKQIVLKTLDDCFKQLINDKNPIVRQQTIMSLPYVDQQRTLETIQQILIVREKWIVKSALLEAIQMLSNAADYCEDLIQFICDEVAEVRYGVSKFVNQLALNKGSKVLKFCQDFLLKAAKSNTSNFQNRATVAHCLCGMLKAQIKHKEQFESLNACLIEMLKDKSHLVRQQIIKQTRIVLEFAADNDGIDVVYEVLKQIVKQLEFDEDNEVRLEAEELKEVLEAFE</sequence>
<dbReference type="AlphaFoldDB" id="A0A146K2T5"/>
<evidence type="ECO:0000313" key="2">
    <source>
        <dbReference type="EMBL" id="JAP91017.1"/>
    </source>
</evidence>
<dbReference type="EMBL" id="GDID01005589">
    <property type="protein sequence ID" value="JAP91017.1"/>
    <property type="molecule type" value="Transcribed_RNA"/>
</dbReference>
<dbReference type="InterPro" id="IPR011989">
    <property type="entry name" value="ARM-like"/>
</dbReference>
<dbReference type="GO" id="GO:0000159">
    <property type="term" value="C:protein phosphatase type 2A complex"/>
    <property type="evidence" value="ECO:0007669"/>
    <property type="project" value="TreeGrafter"/>
</dbReference>
<dbReference type="InterPro" id="IPR051023">
    <property type="entry name" value="PP2A_Regulatory_Subunit_A"/>
</dbReference>
<dbReference type="SUPFAM" id="SSF48371">
    <property type="entry name" value="ARM repeat"/>
    <property type="match status" value="1"/>
</dbReference>
<dbReference type="GO" id="GO:0019888">
    <property type="term" value="F:protein phosphatase regulator activity"/>
    <property type="evidence" value="ECO:0007669"/>
    <property type="project" value="TreeGrafter"/>
</dbReference>
<dbReference type="InterPro" id="IPR016024">
    <property type="entry name" value="ARM-type_fold"/>
</dbReference>
<dbReference type="GO" id="GO:0005829">
    <property type="term" value="C:cytosol"/>
    <property type="evidence" value="ECO:0007669"/>
    <property type="project" value="TreeGrafter"/>
</dbReference>
<name>A0A146K2T5_9EUKA</name>
<dbReference type="Gene3D" id="1.25.10.10">
    <property type="entry name" value="Leucine-rich Repeat Variant"/>
    <property type="match status" value="1"/>
</dbReference>
<gene>
    <name evidence="2" type="ORF">TPC1_17493</name>
</gene>
<accession>A0A146K2T5</accession>
<keyword evidence="1" id="KW-0677">Repeat</keyword>
<protein>
    <submittedName>
        <fullName evidence="2">Protein phosphatase PP2A regulatory subunit A</fullName>
    </submittedName>
</protein>
<proteinExistence type="predicted"/>
<dbReference type="GO" id="GO:0005634">
    <property type="term" value="C:nucleus"/>
    <property type="evidence" value="ECO:0007669"/>
    <property type="project" value="TreeGrafter"/>
</dbReference>
<dbReference type="PANTHER" id="PTHR10648:SF4">
    <property type="entry name" value="PROTEIN PHOSPHATASE 2 (FORMERLY 2A), REGULATORY SUBUNIT A, BETA ISOFORM-RELATED"/>
    <property type="match status" value="1"/>
</dbReference>